<protein>
    <submittedName>
        <fullName evidence="1">Uncharacterized protein</fullName>
    </submittedName>
</protein>
<evidence type="ECO:0000313" key="2">
    <source>
        <dbReference type="Proteomes" id="UP000185911"/>
    </source>
</evidence>
<comment type="caution">
    <text evidence="1">The sequence shown here is derived from an EMBL/GenBank/DDBJ whole genome shotgun (WGS) entry which is preliminary data.</text>
</comment>
<accession>A0A1Q8YKY5</accession>
<reference evidence="1 2" key="1">
    <citation type="submission" date="2017-01" db="EMBL/GenBank/DDBJ databases">
        <title>Genome sequence of Rhodoferax antarcticus ANT.BR, a psychrophilic purple nonsulfur bacterium from an Antarctic microbial mat.</title>
        <authorList>
            <person name="Baker J."/>
            <person name="Riester C."/>
            <person name="Skinner B."/>
            <person name="Newell A."/>
            <person name="Swingley W."/>
            <person name="Madigan M."/>
            <person name="Jung D."/>
            <person name="Asao M."/>
            <person name="Chen M."/>
            <person name="Loughlin P."/>
            <person name="Pan H."/>
            <person name="Lin S."/>
            <person name="Li N."/>
            <person name="Shaw J."/>
            <person name="Prado M."/>
            <person name="Sherman C."/>
            <person name="Li X."/>
            <person name="Tang J."/>
            <person name="Blankenship R."/>
            <person name="Zhao T."/>
            <person name="Touchman J."/>
            <person name="Sattley M."/>
        </authorList>
    </citation>
    <scope>NUCLEOTIDE SEQUENCE [LARGE SCALE GENOMIC DNA]</scope>
    <source>
        <strain evidence="1 2">ANT.BR</strain>
    </source>
</reference>
<dbReference type="STRING" id="81479.RA876_15315"/>
<sequence length="66" mass="7419">MLALELSWQVDARRYTAKEGALVLRTAEPTPGTEHLQRLLAERLNQITLPAPVLGLRLRSLETQVL</sequence>
<gene>
    <name evidence="1" type="ORF">BLL52_0253</name>
</gene>
<dbReference type="EMBL" id="MSYM01000001">
    <property type="protein sequence ID" value="OLP08645.1"/>
    <property type="molecule type" value="Genomic_DNA"/>
</dbReference>
<organism evidence="1 2">
    <name type="scientific">Rhodoferax antarcticus ANT.BR</name>
    <dbReference type="NCBI Taxonomy" id="1111071"/>
    <lineage>
        <taxon>Bacteria</taxon>
        <taxon>Pseudomonadati</taxon>
        <taxon>Pseudomonadota</taxon>
        <taxon>Betaproteobacteria</taxon>
        <taxon>Burkholderiales</taxon>
        <taxon>Comamonadaceae</taxon>
        <taxon>Rhodoferax</taxon>
    </lineage>
</organism>
<name>A0A1Q8YKY5_9BURK</name>
<keyword evidence="2" id="KW-1185">Reference proteome</keyword>
<proteinExistence type="predicted"/>
<evidence type="ECO:0000313" key="1">
    <source>
        <dbReference type="EMBL" id="OLP08645.1"/>
    </source>
</evidence>
<dbReference type="AlphaFoldDB" id="A0A1Q8YKY5"/>
<dbReference type="Proteomes" id="UP000185911">
    <property type="component" value="Unassembled WGS sequence"/>
</dbReference>